<evidence type="ECO:0000313" key="3">
    <source>
        <dbReference type="Proteomes" id="UP000709672"/>
    </source>
</evidence>
<keyword evidence="1" id="KW-1133">Transmembrane helix</keyword>
<evidence type="ECO:0000256" key="1">
    <source>
        <dbReference type="SAM" id="Phobius"/>
    </source>
</evidence>
<protein>
    <submittedName>
        <fullName evidence="2">Uncharacterized protein</fullName>
    </submittedName>
</protein>
<dbReference type="Proteomes" id="UP000709672">
    <property type="component" value="Unassembled WGS sequence"/>
</dbReference>
<sequence>MQTFLMNKLEWILTSLAFLFLVSYILFSSWSTSLDFKIEKSSQKQIASREEYEQMLSALAQTQSREALWAVGTEINLVEAALADGYIDLRPPVTGAVNTLANKSSTFSR</sequence>
<accession>A0A931YD37</accession>
<feature type="transmembrane region" description="Helical" evidence="1">
    <location>
        <begin position="12"/>
        <end position="30"/>
    </location>
</feature>
<dbReference type="AlphaFoldDB" id="A0A931YD37"/>
<reference evidence="2" key="1">
    <citation type="submission" date="2020-07" db="EMBL/GenBank/DDBJ databases">
        <title>Huge and variable diversity of episymbiotic CPR bacteria and DPANN archaea in groundwater ecosystems.</title>
        <authorList>
            <person name="He C.Y."/>
            <person name="Keren R."/>
            <person name="Whittaker M."/>
            <person name="Farag I.F."/>
            <person name="Doudna J."/>
            <person name="Cate J.H.D."/>
            <person name="Banfield J.F."/>
        </authorList>
    </citation>
    <scope>NUCLEOTIDE SEQUENCE</scope>
    <source>
        <strain evidence="2">NC_groundwater_418_Ag_B-0.1um_45_10</strain>
    </source>
</reference>
<keyword evidence="1" id="KW-0812">Transmembrane</keyword>
<gene>
    <name evidence="2" type="ORF">HYV66_00565</name>
</gene>
<keyword evidence="1" id="KW-0472">Membrane</keyword>
<name>A0A931YD37_9BACT</name>
<proteinExistence type="predicted"/>
<comment type="caution">
    <text evidence="2">The sequence shown here is derived from an EMBL/GenBank/DDBJ whole genome shotgun (WGS) entry which is preliminary data.</text>
</comment>
<organism evidence="2 3">
    <name type="scientific">Candidatus Sungiibacteriota bacterium</name>
    <dbReference type="NCBI Taxonomy" id="2750080"/>
    <lineage>
        <taxon>Bacteria</taxon>
        <taxon>Candidatus Sungiibacteriota</taxon>
    </lineage>
</organism>
<dbReference type="EMBL" id="JACPHQ010000006">
    <property type="protein sequence ID" value="MBI2465710.1"/>
    <property type="molecule type" value="Genomic_DNA"/>
</dbReference>
<evidence type="ECO:0000313" key="2">
    <source>
        <dbReference type="EMBL" id="MBI2465710.1"/>
    </source>
</evidence>